<protein>
    <submittedName>
        <fullName evidence="1">DUF937 domain-containing protein</fullName>
    </submittedName>
</protein>
<evidence type="ECO:0000313" key="1">
    <source>
        <dbReference type="EMBL" id="WAL61453.1"/>
    </source>
</evidence>
<evidence type="ECO:0000313" key="2">
    <source>
        <dbReference type="Proteomes" id="UP001163152"/>
    </source>
</evidence>
<reference evidence="1" key="1">
    <citation type="submission" date="2022-12" db="EMBL/GenBank/DDBJ databases">
        <title>Polyphasic identification of a Novel Hot-Spring Cyanobacterium Ocullathermofonsia sinensis gen nov. sp. nov. and Genomic Insights on its Adaptations to the Thermal Habitat.</title>
        <authorList>
            <person name="Daroch M."/>
            <person name="Tang J."/>
            <person name="Jiang Y."/>
        </authorList>
    </citation>
    <scope>NUCLEOTIDE SEQUENCE</scope>
    <source>
        <strain evidence="1">PKUAC-SCTA174</strain>
    </source>
</reference>
<dbReference type="RefSeq" id="WP_268611413.1">
    <property type="nucleotide sequence ID" value="NZ_CP113797.1"/>
</dbReference>
<dbReference type="EMBL" id="CP113797">
    <property type="protein sequence ID" value="WAL61453.1"/>
    <property type="molecule type" value="Genomic_DNA"/>
</dbReference>
<proteinExistence type="predicted"/>
<dbReference type="Proteomes" id="UP001163152">
    <property type="component" value="Chromosome"/>
</dbReference>
<organism evidence="1 2">
    <name type="scientific">Thermocoleostomius sinensis A174</name>
    <dbReference type="NCBI Taxonomy" id="2016057"/>
    <lineage>
        <taxon>Bacteria</taxon>
        <taxon>Bacillati</taxon>
        <taxon>Cyanobacteriota</taxon>
        <taxon>Cyanophyceae</taxon>
        <taxon>Oculatellales</taxon>
        <taxon>Oculatellaceae</taxon>
        <taxon>Thermocoleostomius</taxon>
    </lineage>
</organism>
<sequence>MGLFFDVLSAINNPNQQGSVAQLATITNSLQELSAGRGIQPSTMQTVMSVLGQTIRPSLQQQRAVMGSSQLDNLIGRSVGSGAIASVIQSLFPAQLQQQLAEGIAKKTGLSSTMIQSILPMLLTAVLGVFSMGARKPSTSTNAANPLLSAFLDGDRDGNTDLGDLFKFASRFINAPRAA</sequence>
<accession>A0A9E8ZE32</accession>
<keyword evidence="2" id="KW-1185">Reference proteome</keyword>
<dbReference type="InterPro" id="IPR009282">
    <property type="entry name" value="DUF937"/>
</dbReference>
<dbReference type="Pfam" id="PF06078">
    <property type="entry name" value="DUF937"/>
    <property type="match status" value="1"/>
</dbReference>
<dbReference type="AlphaFoldDB" id="A0A9E8ZE32"/>
<dbReference type="KEGG" id="tsin:OXH18_05535"/>
<name>A0A9E8ZE32_9CYAN</name>
<gene>
    <name evidence="1" type="ORF">OXH18_05535</name>
</gene>